<name>A0A9N8EEI7_9STRA</name>
<comment type="caution">
    <text evidence="9">The sequence shown here is derived from an EMBL/GenBank/DDBJ whole genome shotgun (WGS) entry which is preliminary data.</text>
</comment>
<evidence type="ECO:0000313" key="10">
    <source>
        <dbReference type="Proteomes" id="UP001153069"/>
    </source>
</evidence>
<sequence>MAMKEATMKDSDAAPSNDNNPEHSLERRFLYQNPSTGGTSSTSLTVRQLCRMFCPPSSSTSRFTAESQLLGLLDNGEYDEEWKPAKNIPVLRHAASSAFYYTTPQQGQQGPVSCRQLAHAIRDGMDKVQVYGVTTGNQWTLLTALPDLVVAFEAFQEGAKPPQQPTQALNSNAAAQEYDVSVMVYEDNSSINDHKPEALQEEEEEDKTKESEIQNELEAFLNSTDKMGPKSNGGENTQQQDDNNNEEETYESDGGTKYVKDPRTGNWIHEDLLPQQQQQPPRKKAKTQHSTIGNNNSNTSTTTVNKDNNKNNNNTKKKSKKSKFAAKNAKCWIYITGLPPDTTEDELAKFCSKVGIIDLDPATQRPKIKLYRDSQHQCKGDASLCYARPESVELALQVLDEAPFRLTLSSNIIRVERAKFQQRGDHHTTKKKVSDAQRKVAKLATQQAVDWDEGEINGRLTGGRKGLHIIVLRNLFHASDLKDDNDDNDKNQKLELLERKVRSTCEQEFGTVEKITVFARKGVVVVKFAQPGAASDAVKAWHGRVFELFGNDNNNNHTVQASFWDGVEDFTIRNEAAEQADMERRHDAFGDWIESQEELPPELRLKTET</sequence>
<feature type="region of interest" description="Disordered" evidence="7">
    <location>
        <begin position="188"/>
        <end position="321"/>
    </location>
</feature>
<feature type="domain" description="RRM" evidence="8">
    <location>
        <begin position="331"/>
        <end position="420"/>
    </location>
</feature>
<keyword evidence="4 6" id="KW-0694">RNA-binding</keyword>
<accession>A0A9N8EEI7</accession>
<dbReference type="SMART" id="SM00360">
    <property type="entry name" value="RRM"/>
    <property type="match status" value="1"/>
</dbReference>
<protein>
    <submittedName>
        <fullName evidence="9">HIV Tat-specific factor 1 homolog</fullName>
    </submittedName>
</protein>
<evidence type="ECO:0000256" key="7">
    <source>
        <dbReference type="SAM" id="MobiDB-lite"/>
    </source>
</evidence>
<dbReference type="InterPro" id="IPR035979">
    <property type="entry name" value="RBD_domain_sf"/>
</dbReference>
<dbReference type="InterPro" id="IPR000504">
    <property type="entry name" value="RRM_dom"/>
</dbReference>
<proteinExistence type="inferred from homology"/>
<organism evidence="9 10">
    <name type="scientific">Seminavis robusta</name>
    <dbReference type="NCBI Taxonomy" id="568900"/>
    <lineage>
        <taxon>Eukaryota</taxon>
        <taxon>Sar</taxon>
        <taxon>Stramenopiles</taxon>
        <taxon>Ochrophyta</taxon>
        <taxon>Bacillariophyta</taxon>
        <taxon>Bacillariophyceae</taxon>
        <taxon>Bacillariophycidae</taxon>
        <taxon>Naviculales</taxon>
        <taxon>Naviculaceae</taxon>
        <taxon>Seminavis</taxon>
    </lineage>
</organism>
<dbReference type="CDD" id="cd12281">
    <property type="entry name" value="RRM1_TatSF1_like"/>
    <property type="match status" value="1"/>
</dbReference>
<dbReference type="InterPro" id="IPR034393">
    <property type="entry name" value="TatSF1-like"/>
</dbReference>
<dbReference type="SUPFAM" id="SSF54928">
    <property type="entry name" value="RNA-binding domain, RBD"/>
    <property type="match status" value="1"/>
</dbReference>
<feature type="compositionally biased region" description="Basic and acidic residues" evidence="7">
    <location>
        <begin position="258"/>
        <end position="272"/>
    </location>
</feature>
<feature type="compositionally biased region" description="Low complexity" evidence="7">
    <location>
        <begin position="232"/>
        <end position="242"/>
    </location>
</feature>
<dbReference type="Gene3D" id="3.30.70.330">
    <property type="match status" value="2"/>
</dbReference>
<dbReference type="InterPro" id="IPR012677">
    <property type="entry name" value="Nucleotide-bd_a/b_plait_sf"/>
</dbReference>
<keyword evidence="2" id="KW-0507">mRNA processing</keyword>
<feature type="region of interest" description="Disordered" evidence="7">
    <location>
        <begin position="1"/>
        <end position="23"/>
    </location>
</feature>
<dbReference type="InterPro" id="IPR034392">
    <property type="entry name" value="TatSF1-like_RRM1"/>
</dbReference>
<reference evidence="9" key="1">
    <citation type="submission" date="2020-06" db="EMBL/GenBank/DDBJ databases">
        <authorList>
            <consortium name="Plant Systems Biology data submission"/>
        </authorList>
    </citation>
    <scope>NUCLEOTIDE SEQUENCE</scope>
    <source>
        <strain evidence="9">D6</strain>
    </source>
</reference>
<feature type="compositionally biased region" description="Basic and acidic residues" evidence="7">
    <location>
        <begin position="1"/>
        <end position="12"/>
    </location>
</feature>
<evidence type="ECO:0000259" key="8">
    <source>
        <dbReference type="PROSITE" id="PS50102"/>
    </source>
</evidence>
<dbReference type="GO" id="GO:0005684">
    <property type="term" value="C:U2-type spliceosomal complex"/>
    <property type="evidence" value="ECO:0007669"/>
    <property type="project" value="TreeGrafter"/>
</dbReference>
<dbReference type="EMBL" id="CAICTM010001007">
    <property type="protein sequence ID" value="CAB9519333.1"/>
    <property type="molecule type" value="Genomic_DNA"/>
</dbReference>
<evidence type="ECO:0000256" key="4">
    <source>
        <dbReference type="ARBA" id="ARBA00022884"/>
    </source>
</evidence>
<comment type="similarity">
    <text evidence="1">Belongs to the HTATSF1 family.</text>
</comment>
<dbReference type="Pfam" id="PF00076">
    <property type="entry name" value="RRM_1"/>
    <property type="match status" value="1"/>
</dbReference>
<dbReference type="Proteomes" id="UP001153069">
    <property type="component" value="Unassembled WGS sequence"/>
</dbReference>
<evidence type="ECO:0000256" key="6">
    <source>
        <dbReference type="PROSITE-ProRule" id="PRU00176"/>
    </source>
</evidence>
<keyword evidence="3" id="KW-0677">Repeat</keyword>
<keyword evidence="5" id="KW-0508">mRNA splicing</keyword>
<evidence type="ECO:0000256" key="5">
    <source>
        <dbReference type="ARBA" id="ARBA00023187"/>
    </source>
</evidence>
<dbReference type="PANTHER" id="PTHR15608">
    <property type="entry name" value="SPLICING FACTOR U2AF-ASSOCIATED PROTEIN 2"/>
    <property type="match status" value="1"/>
</dbReference>
<evidence type="ECO:0000256" key="2">
    <source>
        <dbReference type="ARBA" id="ARBA00022664"/>
    </source>
</evidence>
<dbReference type="GO" id="GO:0003723">
    <property type="term" value="F:RNA binding"/>
    <property type="evidence" value="ECO:0007669"/>
    <property type="project" value="UniProtKB-UniRule"/>
</dbReference>
<keyword evidence="10" id="KW-1185">Reference proteome</keyword>
<evidence type="ECO:0000313" key="9">
    <source>
        <dbReference type="EMBL" id="CAB9519333.1"/>
    </source>
</evidence>
<dbReference type="PANTHER" id="PTHR15608:SF0">
    <property type="entry name" value="HIV TAT-SPECIFIC FACTOR 1"/>
    <property type="match status" value="1"/>
</dbReference>
<gene>
    <name evidence="9" type="ORF">SEMRO_1009_G230700.1</name>
</gene>
<dbReference type="OrthoDB" id="10258585at2759"/>
<evidence type="ECO:0000256" key="3">
    <source>
        <dbReference type="ARBA" id="ARBA00022737"/>
    </source>
</evidence>
<evidence type="ECO:0000256" key="1">
    <source>
        <dbReference type="ARBA" id="ARBA00007747"/>
    </source>
</evidence>
<dbReference type="AlphaFoldDB" id="A0A9N8EEI7"/>
<dbReference type="GO" id="GO:0005686">
    <property type="term" value="C:U2 snRNP"/>
    <property type="evidence" value="ECO:0007669"/>
    <property type="project" value="TreeGrafter"/>
</dbReference>
<dbReference type="PROSITE" id="PS50102">
    <property type="entry name" value="RRM"/>
    <property type="match status" value="1"/>
</dbReference>
<feature type="compositionally biased region" description="Low complexity" evidence="7">
    <location>
        <begin position="294"/>
        <end position="314"/>
    </location>
</feature>
<dbReference type="GO" id="GO:0000398">
    <property type="term" value="P:mRNA splicing, via spliceosome"/>
    <property type="evidence" value="ECO:0007669"/>
    <property type="project" value="InterPro"/>
</dbReference>